<sequence>MAPRKRARTRDAAYTDKDEQAMINKAEYESRLLQYIKLYDDVEPGLILECEHPFEVAGLCGDKPLSPIQKAITYCMFFRGGSASDEEIIAFFRRFWKTIGPHTERKSPPNLRILHSNLSVTRDSLPLFIPDDNGKWMPNSLEKAEMMYSKMKNTELKSNESESEFSDVSENENSEEINSKNALCSPLSDKDHKNENENEVQKNIKENDQNQSYIDHSNNDQANTQNNNHLNSPVYNPNNNQGPNQNQQNISNNESNTDFNQMNNYEKMMESNKMFKIEQIENQTQNSNLNQNYQENNIYTNVINNNNNFYMNPNNSNDINQNNNINTNINGNINNIMSLNLNMTMNQMNNLANFNSINFVPMNNNFNNINNNYNTNYINIRNVNNYSQLNLVNSMNNNFAQNSMNLTQYNKNINMNYNFNNFSMNNYGNMNYSSNRIPNSNILYNTNNNSQNLNNKSNSININASASNHTSTLNNNSILNNDIFTNNLNSNALNNVNMSMNRGNYSNTAGPMMNSERNSSLNAELIEKEHLTSLKYYLNEIKQKQDPKKQSFILYSSIPADDSNLHDINIKTTSNTLNKNKKKDFQENLYSVLKNSDSPLRVRDLVPLCQKFGDAPGSFSDLDLKQRIKSVLIFLKELNKVSFNTEDKTWSALNKLESLKKENKMNGIQIKELSLSQLWNVLKMKNIC</sequence>
<keyword evidence="3" id="KW-1185">Reference proteome</keyword>
<dbReference type="EMBL" id="MLAK01000611">
    <property type="protein sequence ID" value="OHT10448.1"/>
    <property type="molecule type" value="Genomic_DNA"/>
</dbReference>
<feature type="region of interest" description="Disordered" evidence="1">
    <location>
        <begin position="153"/>
        <end position="260"/>
    </location>
</feature>
<dbReference type="VEuPathDB" id="TrichDB:TRFO_20255"/>
<organism evidence="2 3">
    <name type="scientific">Tritrichomonas foetus</name>
    <dbReference type="NCBI Taxonomy" id="1144522"/>
    <lineage>
        <taxon>Eukaryota</taxon>
        <taxon>Metamonada</taxon>
        <taxon>Parabasalia</taxon>
        <taxon>Tritrichomonadida</taxon>
        <taxon>Tritrichomonadidae</taxon>
        <taxon>Tritrichomonas</taxon>
    </lineage>
</organism>
<protein>
    <submittedName>
        <fullName evidence="2">Uncharacterized protein</fullName>
    </submittedName>
</protein>
<dbReference type="RefSeq" id="XP_068363584.1">
    <property type="nucleotide sequence ID" value="XM_068501292.1"/>
</dbReference>
<reference evidence="2" key="1">
    <citation type="submission" date="2016-10" db="EMBL/GenBank/DDBJ databases">
        <authorList>
            <person name="Benchimol M."/>
            <person name="Almeida L.G."/>
            <person name="Vasconcelos A.T."/>
            <person name="Perreira-Neves A."/>
            <person name="Rosa I.A."/>
            <person name="Tasca T."/>
            <person name="Bogo M.R."/>
            <person name="de Souza W."/>
        </authorList>
    </citation>
    <scope>NUCLEOTIDE SEQUENCE [LARGE SCALE GENOMIC DNA]</scope>
    <source>
        <strain evidence="2">K</strain>
    </source>
</reference>
<evidence type="ECO:0000256" key="1">
    <source>
        <dbReference type="SAM" id="MobiDB-lite"/>
    </source>
</evidence>
<feature type="compositionally biased region" description="Basic and acidic residues" evidence="1">
    <location>
        <begin position="188"/>
        <end position="208"/>
    </location>
</feature>
<dbReference type="Proteomes" id="UP000179807">
    <property type="component" value="Unassembled WGS sequence"/>
</dbReference>
<evidence type="ECO:0000313" key="3">
    <source>
        <dbReference type="Proteomes" id="UP000179807"/>
    </source>
</evidence>
<feature type="compositionally biased region" description="Acidic residues" evidence="1">
    <location>
        <begin position="161"/>
        <end position="175"/>
    </location>
</feature>
<comment type="caution">
    <text evidence="2">The sequence shown here is derived from an EMBL/GenBank/DDBJ whole genome shotgun (WGS) entry which is preliminary data.</text>
</comment>
<proteinExistence type="predicted"/>
<dbReference type="AlphaFoldDB" id="A0A1J4KHL9"/>
<accession>A0A1J4KHL9</accession>
<name>A0A1J4KHL9_9EUKA</name>
<dbReference type="GeneID" id="94835996"/>
<feature type="compositionally biased region" description="Low complexity" evidence="1">
    <location>
        <begin position="219"/>
        <end position="256"/>
    </location>
</feature>
<gene>
    <name evidence="2" type="ORF">TRFO_20255</name>
</gene>
<evidence type="ECO:0000313" key="2">
    <source>
        <dbReference type="EMBL" id="OHT10448.1"/>
    </source>
</evidence>